<accession>A0A2U1K681</accession>
<gene>
    <name evidence="1" type="ORF">DCC39_02660</name>
</gene>
<evidence type="ECO:0000313" key="1">
    <source>
        <dbReference type="EMBL" id="PWA13051.1"/>
    </source>
</evidence>
<dbReference type="EMBL" id="QCZG01000003">
    <property type="protein sequence ID" value="PWA13051.1"/>
    <property type="molecule type" value="Genomic_DNA"/>
</dbReference>
<dbReference type="InterPro" id="IPR036527">
    <property type="entry name" value="SCP2_sterol-bd_dom_sf"/>
</dbReference>
<name>A0A2U1K681_9BACI</name>
<keyword evidence="2" id="KW-1185">Reference proteome</keyword>
<dbReference type="Proteomes" id="UP000245998">
    <property type="component" value="Unassembled WGS sequence"/>
</dbReference>
<dbReference type="Gene3D" id="3.30.1050.10">
    <property type="entry name" value="SCP2 sterol-binding domain"/>
    <property type="match status" value="1"/>
</dbReference>
<proteinExistence type="predicted"/>
<evidence type="ECO:0000313" key="2">
    <source>
        <dbReference type="Proteomes" id="UP000245998"/>
    </source>
</evidence>
<reference evidence="1 2" key="1">
    <citation type="submission" date="2018-04" db="EMBL/GenBank/DDBJ databases">
        <title>Camelliibacillus theae gen. nov., sp. nov., isolated from Pu'er tea.</title>
        <authorList>
            <person name="Niu L."/>
        </authorList>
    </citation>
    <scope>NUCLEOTIDE SEQUENCE [LARGE SCALE GENOMIC DNA]</scope>
    <source>
        <strain evidence="1 2">T8</strain>
    </source>
</reference>
<dbReference type="OrthoDB" id="2972023at2"/>
<evidence type="ECO:0008006" key="3">
    <source>
        <dbReference type="Google" id="ProtNLM"/>
    </source>
</evidence>
<sequence>MQLFKDSEHFYKVIGEFAKIPTRPRTIEEFRQWWSDSPAYYENGDEVDQINQIGKKIGNSKMIVEFEIVEPDAVICIDARNPTKGENYTVYLGQSNVVPDVSVIATGNTAHQFWGGLVSVPVALLTGKIKTKGSKKKALQLLPRITPAFSLYPRYLELIGEKQLLEALFSPQRR</sequence>
<protein>
    <recommendedName>
        <fullName evidence="3">SCP2 domain-containing protein</fullName>
    </recommendedName>
</protein>
<dbReference type="AlphaFoldDB" id="A0A2U1K681"/>
<comment type="caution">
    <text evidence="1">The sequence shown here is derived from an EMBL/GenBank/DDBJ whole genome shotgun (WGS) entry which is preliminary data.</text>
</comment>
<dbReference type="SUPFAM" id="SSF55718">
    <property type="entry name" value="SCP-like"/>
    <property type="match status" value="1"/>
</dbReference>
<organism evidence="1 2">
    <name type="scientific">Pueribacillus theae</name>
    <dbReference type="NCBI Taxonomy" id="2171751"/>
    <lineage>
        <taxon>Bacteria</taxon>
        <taxon>Bacillati</taxon>
        <taxon>Bacillota</taxon>
        <taxon>Bacilli</taxon>
        <taxon>Bacillales</taxon>
        <taxon>Bacillaceae</taxon>
        <taxon>Pueribacillus</taxon>
    </lineage>
</organism>
<dbReference type="RefSeq" id="WP_116553337.1">
    <property type="nucleotide sequence ID" value="NZ_QCZG01000003.1"/>
</dbReference>